<protein>
    <submittedName>
        <fullName evidence="2">Uncharacterized protein</fullName>
    </submittedName>
</protein>
<evidence type="ECO:0000256" key="1">
    <source>
        <dbReference type="SAM" id="MobiDB-lite"/>
    </source>
</evidence>
<dbReference type="AlphaFoldDB" id="A0AAV5AS29"/>
<reference evidence="2" key="1">
    <citation type="submission" date="2021-10" db="EMBL/GenBank/DDBJ databases">
        <title>De novo Genome Assembly of Clathrus columnatus (Basidiomycota, Fungi) Using Illumina and Nanopore Sequence Data.</title>
        <authorList>
            <person name="Ogiso-Tanaka E."/>
            <person name="Itagaki H."/>
            <person name="Hosoya T."/>
            <person name="Hosaka K."/>
        </authorList>
    </citation>
    <scope>NUCLEOTIDE SEQUENCE</scope>
    <source>
        <strain evidence="2">MO-923</strain>
    </source>
</reference>
<keyword evidence="3" id="KW-1185">Reference proteome</keyword>
<dbReference type="Proteomes" id="UP001050691">
    <property type="component" value="Unassembled WGS sequence"/>
</dbReference>
<comment type="caution">
    <text evidence="2">The sequence shown here is derived from an EMBL/GenBank/DDBJ whole genome shotgun (WGS) entry which is preliminary data.</text>
</comment>
<proteinExistence type="predicted"/>
<evidence type="ECO:0000313" key="2">
    <source>
        <dbReference type="EMBL" id="GJJ15156.1"/>
    </source>
</evidence>
<organism evidence="2 3">
    <name type="scientific">Clathrus columnatus</name>
    <dbReference type="NCBI Taxonomy" id="1419009"/>
    <lineage>
        <taxon>Eukaryota</taxon>
        <taxon>Fungi</taxon>
        <taxon>Dikarya</taxon>
        <taxon>Basidiomycota</taxon>
        <taxon>Agaricomycotina</taxon>
        <taxon>Agaricomycetes</taxon>
        <taxon>Phallomycetidae</taxon>
        <taxon>Phallales</taxon>
        <taxon>Clathraceae</taxon>
        <taxon>Clathrus</taxon>
    </lineage>
</organism>
<sequence length="76" mass="8333">MPPNTNANNNVNAYQADHVSTDGSSTAWKQKANAVPENSSAGPAYYYSVEHISTFGNSPENRDTRFGTALSFVMFW</sequence>
<accession>A0AAV5AS29</accession>
<dbReference type="EMBL" id="BPWL01000010">
    <property type="protein sequence ID" value="GJJ15156.1"/>
    <property type="molecule type" value="Genomic_DNA"/>
</dbReference>
<gene>
    <name evidence="2" type="ORF">Clacol_009431</name>
</gene>
<feature type="region of interest" description="Disordered" evidence="1">
    <location>
        <begin position="19"/>
        <end position="39"/>
    </location>
</feature>
<evidence type="ECO:0000313" key="3">
    <source>
        <dbReference type="Proteomes" id="UP001050691"/>
    </source>
</evidence>
<name>A0AAV5AS29_9AGAM</name>